<proteinExistence type="predicted"/>
<dbReference type="AlphaFoldDB" id="A0A562JFH3"/>
<name>A0A562JFH3_9FIRM</name>
<feature type="domain" description="DUF1835" evidence="1">
    <location>
        <begin position="69"/>
        <end position="171"/>
    </location>
</feature>
<organism evidence="3 4">
    <name type="scientific">Sedimentibacter saalensis</name>
    <dbReference type="NCBI Taxonomy" id="130788"/>
    <lineage>
        <taxon>Bacteria</taxon>
        <taxon>Bacillati</taxon>
        <taxon>Bacillota</taxon>
        <taxon>Tissierellia</taxon>
        <taxon>Sedimentibacter</taxon>
    </lineage>
</organism>
<keyword evidence="4" id="KW-1185">Reference proteome</keyword>
<dbReference type="Proteomes" id="UP000315343">
    <property type="component" value="Unassembled WGS sequence"/>
</dbReference>
<dbReference type="InterPro" id="IPR022123">
    <property type="entry name" value="DUF3658"/>
</dbReference>
<protein>
    <submittedName>
        <fullName evidence="3">Uncharacterized protein DUF1835</fullName>
    </submittedName>
</protein>
<dbReference type="Pfam" id="PF12395">
    <property type="entry name" value="DUF3658"/>
    <property type="match status" value="1"/>
</dbReference>
<accession>A0A562JFH3</accession>
<evidence type="ECO:0000259" key="2">
    <source>
        <dbReference type="Pfam" id="PF12395"/>
    </source>
</evidence>
<sequence>MNGYKVMVGRNVVIEVMFGESEGGGMKAAKNYHKPDIDNMAISYIGNGKKPDREELEKMFEGQAVGGNSSQVVCIPFLLDMGHIDVPVDSEYRKNLIIDMYTINGFNDRDVMKSLEEAWGKYISEIEKLKRYAALGEGIRLWYSDAPYSLCGFYFVCNLLKEYDCSVFAVKLPHHVQISDNEIQFYTTWGEVAAGKFYEFLPLAKELSACEIRSYASNWTELKEEKSTLRAVVNGKVIGVPENFYDHIIQKEIPDGEFIMARLIGKILGKYPLGVGDWWYAKRINMMIEQGKLAVVKKNKEIYSQTLKKM</sequence>
<evidence type="ECO:0000259" key="1">
    <source>
        <dbReference type="Pfam" id="PF08874"/>
    </source>
</evidence>
<evidence type="ECO:0000313" key="4">
    <source>
        <dbReference type="Proteomes" id="UP000315343"/>
    </source>
</evidence>
<dbReference type="EMBL" id="VLKH01000003">
    <property type="protein sequence ID" value="TWH81635.1"/>
    <property type="molecule type" value="Genomic_DNA"/>
</dbReference>
<dbReference type="OrthoDB" id="1654031at2"/>
<dbReference type="Pfam" id="PF08874">
    <property type="entry name" value="DUF1835"/>
    <property type="match status" value="1"/>
</dbReference>
<evidence type="ECO:0000313" key="3">
    <source>
        <dbReference type="EMBL" id="TWH81635.1"/>
    </source>
</evidence>
<gene>
    <name evidence="3" type="ORF">LY60_01389</name>
</gene>
<feature type="domain" description="DUF3658" evidence="2">
    <location>
        <begin position="201"/>
        <end position="303"/>
    </location>
</feature>
<dbReference type="InterPro" id="IPR014973">
    <property type="entry name" value="DUF1835"/>
</dbReference>
<comment type="caution">
    <text evidence="3">The sequence shown here is derived from an EMBL/GenBank/DDBJ whole genome shotgun (WGS) entry which is preliminary data.</text>
</comment>
<reference evidence="3 4" key="1">
    <citation type="submission" date="2019-07" db="EMBL/GenBank/DDBJ databases">
        <title>Genomic Encyclopedia of Type Strains, Phase I: the one thousand microbial genomes (KMG-I) project.</title>
        <authorList>
            <person name="Kyrpides N."/>
        </authorList>
    </citation>
    <scope>NUCLEOTIDE SEQUENCE [LARGE SCALE GENOMIC DNA]</scope>
    <source>
        <strain evidence="3 4">DSM 13558</strain>
    </source>
</reference>